<dbReference type="Pfam" id="PF21196">
    <property type="entry name" value="PcrA_UvrD_tudor"/>
    <property type="match status" value="1"/>
</dbReference>
<name>A0A1I0A306_9BACT</name>
<accession>A0A1I0A306</accession>
<dbReference type="OrthoDB" id="9815193at2"/>
<dbReference type="EMBL" id="FOHS01000001">
    <property type="protein sequence ID" value="SES88527.1"/>
    <property type="molecule type" value="Genomic_DNA"/>
</dbReference>
<evidence type="ECO:0000313" key="2">
    <source>
        <dbReference type="Proteomes" id="UP000198697"/>
    </source>
</evidence>
<dbReference type="Proteomes" id="UP000198697">
    <property type="component" value="Unassembled WGS sequence"/>
</dbReference>
<sequence length="273" mass="30673">MSKIERNCFIIMPIADNDDHQPGHFKRAYDFLIKPACIKAGFNPIRADDVQKTNIIVVDLLHKIVTCDLALCDLSSRNPNVLYELGIRQAFDLPVTLIKDEVTSRIFDIQGFRDIEYKHTMRIDEVNSAIEQIAEALVVTFEQKNLKDNSIIALLSVTKATISEPINLSPEMSMIIESLNNINSKINNIESNMKHSNPRVFINDEELSSHTVDLHDGSVAKIGSTVYHPKFGKGVITNLEGIMGQIKIIIDFEDVGVKNLLAPFVKLYSKPIK</sequence>
<evidence type="ECO:0000313" key="1">
    <source>
        <dbReference type="EMBL" id="SES88527.1"/>
    </source>
</evidence>
<protein>
    <submittedName>
        <fullName evidence="1">Uncharacterized protein</fullName>
    </submittedName>
</protein>
<organism evidence="1 2">
    <name type="scientific">Hymenobacter actinosclerus</name>
    <dbReference type="NCBI Taxonomy" id="82805"/>
    <lineage>
        <taxon>Bacteria</taxon>
        <taxon>Pseudomonadati</taxon>
        <taxon>Bacteroidota</taxon>
        <taxon>Cytophagia</taxon>
        <taxon>Cytophagales</taxon>
        <taxon>Hymenobacteraceae</taxon>
        <taxon>Hymenobacter</taxon>
    </lineage>
</organism>
<keyword evidence="2" id="KW-1185">Reference proteome</keyword>
<proteinExistence type="predicted"/>
<reference evidence="2" key="1">
    <citation type="submission" date="2016-10" db="EMBL/GenBank/DDBJ databases">
        <authorList>
            <person name="Varghese N."/>
            <person name="Submissions S."/>
        </authorList>
    </citation>
    <scope>NUCLEOTIDE SEQUENCE [LARGE SCALE GENOMIC DNA]</scope>
    <source>
        <strain evidence="2">DSM 15310</strain>
    </source>
</reference>
<dbReference type="RefSeq" id="WP_143069672.1">
    <property type="nucleotide sequence ID" value="NZ_FOHS01000001.1"/>
</dbReference>
<dbReference type="AlphaFoldDB" id="A0A1I0A306"/>
<dbReference type="STRING" id="82805.SAMN04487998_0572"/>
<gene>
    <name evidence="1" type="ORF">SAMN04487998_0572</name>
</gene>